<evidence type="ECO:0000256" key="1">
    <source>
        <dbReference type="SAM" id="MobiDB-lite"/>
    </source>
</evidence>
<dbReference type="AlphaFoldDB" id="A0A0A8XQS8"/>
<name>A0A0A8XQS8_ARUDO</name>
<protein>
    <submittedName>
        <fullName evidence="2">Uncharacterized protein</fullName>
    </submittedName>
</protein>
<accession>A0A0A8XQS8</accession>
<organism evidence="2">
    <name type="scientific">Arundo donax</name>
    <name type="common">Giant reed</name>
    <name type="synonym">Donax arundinaceus</name>
    <dbReference type="NCBI Taxonomy" id="35708"/>
    <lineage>
        <taxon>Eukaryota</taxon>
        <taxon>Viridiplantae</taxon>
        <taxon>Streptophyta</taxon>
        <taxon>Embryophyta</taxon>
        <taxon>Tracheophyta</taxon>
        <taxon>Spermatophyta</taxon>
        <taxon>Magnoliopsida</taxon>
        <taxon>Liliopsida</taxon>
        <taxon>Poales</taxon>
        <taxon>Poaceae</taxon>
        <taxon>PACMAD clade</taxon>
        <taxon>Arundinoideae</taxon>
        <taxon>Arundineae</taxon>
        <taxon>Arundo</taxon>
    </lineage>
</organism>
<feature type="region of interest" description="Disordered" evidence="1">
    <location>
        <begin position="60"/>
        <end position="94"/>
    </location>
</feature>
<sequence length="143" mass="15575">MQTEPSPSLSFQARRRGSRSRDGTTNQAAHARLPAAPNRSMTNAPGLFLWGLGRLSQETAHRPYPQVSDMATAPRGEGKSAGAGERPRSSGAGDDWWWWGAAELVVVARGCEQFDRRKRGFAVSDFSPLRFRGRGEDGGDGMD</sequence>
<feature type="region of interest" description="Disordered" evidence="1">
    <location>
        <begin position="1"/>
        <end position="40"/>
    </location>
</feature>
<feature type="compositionally biased region" description="Polar residues" evidence="1">
    <location>
        <begin position="1"/>
        <end position="11"/>
    </location>
</feature>
<evidence type="ECO:0000313" key="2">
    <source>
        <dbReference type="EMBL" id="JAD15000.1"/>
    </source>
</evidence>
<reference evidence="2" key="2">
    <citation type="journal article" date="2015" name="Data Brief">
        <title>Shoot transcriptome of the giant reed, Arundo donax.</title>
        <authorList>
            <person name="Barrero R.A."/>
            <person name="Guerrero F.D."/>
            <person name="Moolhuijzen P."/>
            <person name="Goolsby J.A."/>
            <person name="Tidwell J."/>
            <person name="Bellgard S.E."/>
            <person name="Bellgard M.I."/>
        </authorList>
    </citation>
    <scope>NUCLEOTIDE SEQUENCE</scope>
    <source>
        <tissue evidence="2">Shoot tissue taken approximately 20 cm above the soil surface</tissue>
    </source>
</reference>
<dbReference type="EMBL" id="GBRH01282895">
    <property type="protein sequence ID" value="JAD15000.1"/>
    <property type="molecule type" value="Transcribed_RNA"/>
</dbReference>
<proteinExistence type="predicted"/>
<reference evidence="2" key="1">
    <citation type="submission" date="2014-09" db="EMBL/GenBank/DDBJ databases">
        <authorList>
            <person name="Magalhaes I.L.F."/>
            <person name="Oliveira U."/>
            <person name="Santos F.R."/>
            <person name="Vidigal T.H.D.A."/>
            <person name="Brescovit A.D."/>
            <person name="Santos A.J."/>
        </authorList>
    </citation>
    <scope>NUCLEOTIDE SEQUENCE</scope>
    <source>
        <tissue evidence="2">Shoot tissue taken approximately 20 cm above the soil surface</tissue>
    </source>
</reference>